<reference evidence="2 3" key="1">
    <citation type="submission" date="2024-02" db="EMBL/GenBank/DDBJ databases">
        <title>Haloferula sargassicola NBRC 104335.</title>
        <authorList>
            <person name="Ichikawa N."/>
            <person name="Katano-Makiyama Y."/>
            <person name="Hidaka K."/>
        </authorList>
    </citation>
    <scope>NUCLEOTIDE SEQUENCE [LARGE SCALE GENOMIC DNA]</scope>
    <source>
        <strain evidence="2 3">NBRC 104335</strain>
    </source>
</reference>
<sequence length="792" mass="88540">MRRLLTLALLAPVSGVAQEPPRAVPVDPALVQDPAQDWFQHGRNVYESAKRASGQTQLNLYDRAREIFSDYINNNPNHENTEAAWWYLGQSCYNTGHVDEAKRSFHALLNRYGKGRYAAAAAYTLAADHFNNRQYGLAATLFEKLASIATKPVDRLRGHYYAGKSYELLDQDRSAARHYKAVIDDPEPGNIYRTKAALDYGRILAADDKNEEALALFEEVVQSRIESAETRGEAALAAGATSAKLGQFDKSEQYFQLILRTPGMDKQRAAAQTAMMASRFKQKQYQQVIEVFRGNPTATGEGENEARRLMLAARAYMMLDRNAEALPLFREVERLEPPASQRAFDAAYYRLLCFYRVEGRHVLEQVDAFLQLYGRKYGKDPKIHTARLMKAETLFSEGKNEDAADVYREIDGSMLSDKNRRGLNYQRGRCLFEAGDFAGAIKSLSEFIDSNSEDPRLAMARTTRGRAYSRTGSDAAALADFKAVLSTSDDRNLLTIAHLDAAEIAKRDGDLKEMVASYQRFLEAKVTTDPEAIAKASYWAGWGLVKTGSPGDAIDYLTRARSLAPKRYDKHAGLLMCLVYLQQKNQQELIPEVGKAIEGGYAIDLPEPLIRWAADQAFNNGDFLNAARFYDLIADSENPELAPKEVWRFLGKARLRSGDPAGALIAINHALDVEEDPAWRADGLADRGAAQLKLGKIDKATQAVEEGLALRPEGRTGAQLNLVRGDIFMAEKKPQEAVRAYILPVELMDDGDQVVKPRAYYQLIQALKAAGKEADARKYEQELKRKYPDWKP</sequence>
<evidence type="ECO:0000313" key="3">
    <source>
        <dbReference type="Proteomes" id="UP001476282"/>
    </source>
</evidence>
<dbReference type="PROSITE" id="PS50005">
    <property type="entry name" value="TPR"/>
    <property type="match status" value="1"/>
</dbReference>
<feature type="repeat" description="TPR" evidence="1">
    <location>
        <begin position="681"/>
        <end position="714"/>
    </location>
</feature>
<dbReference type="PANTHER" id="PTHR12558">
    <property type="entry name" value="CELL DIVISION CYCLE 16,23,27"/>
    <property type="match status" value="1"/>
</dbReference>
<accession>A0ABP9UT64</accession>
<dbReference type="InterPro" id="IPR011990">
    <property type="entry name" value="TPR-like_helical_dom_sf"/>
</dbReference>
<dbReference type="InterPro" id="IPR019734">
    <property type="entry name" value="TPR_rpt"/>
</dbReference>
<name>A0ABP9UT64_9BACT</name>
<comment type="caution">
    <text evidence="2">The sequence shown here is derived from an EMBL/GenBank/DDBJ whole genome shotgun (WGS) entry which is preliminary data.</text>
</comment>
<keyword evidence="1" id="KW-0802">TPR repeat</keyword>
<dbReference type="Pfam" id="PF13432">
    <property type="entry name" value="TPR_16"/>
    <property type="match status" value="1"/>
</dbReference>
<dbReference type="PANTHER" id="PTHR12558:SF13">
    <property type="entry name" value="CELL DIVISION CYCLE PROTEIN 27 HOMOLOG"/>
    <property type="match status" value="1"/>
</dbReference>
<gene>
    <name evidence="2" type="primary">cpoB_5</name>
    <name evidence="2" type="ORF">Hsar01_02453</name>
</gene>
<keyword evidence="3" id="KW-1185">Reference proteome</keyword>
<evidence type="ECO:0000256" key="1">
    <source>
        <dbReference type="PROSITE-ProRule" id="PRU00339"/>
    </source>
</evidence>
<keyword evidence="2" id="KW-0132">Cell division</keyword>
<dbReference type="Proteomes" id="UP001476282">
    <property type="component" value="Unassembled WGS sequence"/>
</dbReference>
<keyword evidence="2" id="KW-0131">Cell cycle</keyword>
<organism evidence="2 3">
    <name type="scientific">Haloferula sargassicola</name>
    <dbReference type="NCBI Taxonomy" id="490096"/>
    <lineage>
        <taxon>Bacteria</taxon>
        <taxon>Pseudomonadati</taxon>
        <taxon>Verrucomicrobiota</taxon>
        <taxon>Verrucomicrobiia</taxon>
        <taxon>Verrucomicrobiales</taxon>
        <taxon>Verrucomicrobiaceae</taxon>
        <taxon>Haloferula</taxon>
    </lineage>
</organism>
<dbReference type="Gene3D" id="1.25.40.10">
    <property type="entry name" value="Tetratricopeptide repeat domain"/>
    <property type="match status" value="5"/>
</dbReference>
<dbReference type="RefSeq" id="WP_353567344.1">
    <property type="nucleotide sequence ID" value="NZ_BAABRI010000013.1"/>
</dbReference>
<proteinExistence type="predicted"/>
<evidence type="ECO:0000313" key="2">
    <source>
        <dbReference type="EMBL" id="GAA5483224.1"/>
    </source>
</evidence>
<dbReference type="SUPFAM" id="SSF48452">
    <property type="entry name" value="TPR-like"/>
    <property type="match status" value="4"/>
</dbReference>
<dbReference type="GO" id="GO:0051301">
    <property type="term" value="P:cell division"/>
    <property type="evidence" value="ECO:0007669"/>
    <property type="project" value="UniProtKB-KW"/>
</dbReference>
<dbReference type="SMART" id="SM00028">
    <property type="entry name" value="TPR"/>
    <property type="match status" value="10"/>
</dbReference>
<dbReference type="EMBL" id="BAABRI010000013">
    <property type="protein sequence ID" value="GAA5483224.1"/>
    <property type="molecule type" value="Genomic_DNA"/>
</dbReference>
<protein>
    <submittedName>
        <fullName evidence="2">Cell division coordinator CpoB</fullName>
    </submittedName>
</protein>